<dbReference type="EMBL" id="APAU02000021">
    <property type="protein sequence ID" value="EUB61367.1"/>
    <property type="molecule type" value="Genomic_DNA"/>
</dbReference>
<organism evidence="1 2">
    <name type="scientific">Echinococcus granulosus</name>
    <name type="common">Hydatid tapeworm</name>
    <dbReference type="NCBI Taxonomy" id="6210"/>
    <lineage>
        <taxon>Eukaryota</taxon>
        <taxon>Metazoa</taxon>
        <taxon>Spiralia</taxon>
        <taxon>Lophotrochozoa</taxon>
        <taxon>Platyhelminthes</taxon>
        <taxon>Cestoda</taxon>
        <taxon>Eucestoda</taxon>
        <taxon>Cyclophyllidea</taxon>
        <taxon>Taeniidae</taxon>
        <taxon>Echinococcus</taxon>
        <taxon>Echinococcus granulosus group</taxon>
    </lineage>
</organism>
<comment type="caution">
    <text evidence="1">The sequence shown here is derived from an EMBL/GenBank/DDBJ whole genome shotgun (WGS) entry which is preliminary data.</text>
</comment>
<sequence length="137" mass="15021">MQTEACRIPITGDHHDLETYQGNKEDEVSLGCLSIYNARKNGTKTLSRLTSSLYFLDISLSEKVYLLVESANQTLCHIPVEFGAISVSTTQFGREKRQCLVLAARPTSVTTLTEGLKMASTCDSYFSATSSKNSANN</sequence>
<evidence type="ECO:0000313" key="2">
    <source>
        <dbReference type="Proteomes" id="UP000019149"/>
    </source>
</evidence>
<reference evidence="1 2" key="1">
    <citation type="journal article" date="2013" name="Nat. Genet.">
        <title>The genome of the hydatid tapeworm Echinococcus granulosus.</title>
        <authorList>
            <person name="Zheng H."/>
            <person name="Zhang W."/>
            <person name="Zhang L."/>
            <person name="Zhang Z."/>
            <person name="Li J."/>
            <person name="Lu G."/>
            <person name="Zhu Y."/>
            <person name="Wang Y."/>
            <person name="Huang Y."/>
            <person name="Liu J."/>
            <person name="Kang H."/>
            <person name="Chen J."/>
            <person name="Wang L."/>
            <person name="Chen A."/>
            <person name="Yu S."/>
            <person name="Gao Z."/>
            <person name="Jin L."/>
            <person name="Gu W."/>
            <person name="Wang Z."/>
            <person name="Zhao L."/>
            <person name="Shi B."/>
            <person name="Wen H."/>
            <person name="Lin R."/>
            <person name="Jones M.K."/>
            <person name="Brejova B."/>
            <person name="Vinar T."/>
            <person name="Zhao G."/>
            <person name="McManus D.P."/>
            <person name="Chen Z."/>
            <person name="Zhou Y."/>
            <person name="Wang S."/>
        </authorList>
    </citation>
    <scope>NUCLEOTIDE SEQUENCE [LARGE SCALE GENOMIC DNA]</scope>
</reference>
<dbReference type="KEGG" id="egl:EGR_03853"/>
<dbReference type="AlphaFoldDB" id="W6USM1"/>
<keyword evidence="2" id="KW-1185">Reference proteome</keyword>
<gene>
    <name evidence="1" type="ORF">EGR_03853</name>
</gene>
<dbReference type="GeneID" id="36339568"/>
<dbReference type="CTD" id="36339568"/>
<dbReference type="RefSeq" id="XP_024352563.1">
    <property type="nucleotide sequence ID" value="XM_024493102.1"/>
</dbReference>
<accession>W6USM1</accession>
<protein>
    <submittedName>
        <fullName evidence="1">Uncharacterized protein</fullName>
    </submittedName>
</protein>
<proteinExistence type="predicted"/>
<dbReference type="Proteomes" id="UP000019149">
    <property type="component" value="Unassembled WGS sequence"/>
</dbReference>
<evidence type="ECO:0000313" key="1">
    <source>
        <dbReference type="EMBL" id="EUB61367.1"/>
    </source>
</evidence>
<name>W6USM1_ECHGR</name>